<feature type="domain" description="Septum site-determining protein MinC N-terminal" evidence="8">
    <location>
        <begin position="6"/>
        <end position="82"/>
    </location>
</feature>
<dbReference type="Proteomes" id="UP001235840">
    <property type="component" value="Unassembled WGS sequence"/>
</dbReference>
<evidence type="ECO:0000259" key="8">
    <source>
        <dbReference type="Pfam" id="PF22642"/>
    </source>
</evidence>
<keyword evidence="10" id="KW-1185">Reference proteome</keyword>
<dbReference type="NCBIfam" id="TIGR01222">
    <property type="entry name" value="minC"/>
    <property type="match status" value="1"/>
</dbReference>
<comment type="function">
    <text evidence="6">Cell division inhibitor that blocks the formation of polar Z ring septums. Rapidly oscillates between the poles of the cell to destabilize FtsZ filaments that have formed before they mature into polar Z rings. Prevents FtsZ polymerization.</text>
</comment>
<dbReference type="InterPro" id="IPR016098">
    <property type="entry name" value="CAP/MinC_C"/>
</dbReference>
<feature type="domain" description="Septum formation inhibitor MinC C-terminal" evidence="7">
    <location>
        <begin position="104"/>
        <end position="203"/>
    </location>
</feature>
<dbReference type="PANTHER" id="PTHR34108:SF1">
    <property type="entry name" value="SEPTUM SITE-DETERMINING PROTEIN MINC"/>
    <property type="match status" value="1"/>
</dbReference>
<dbReference type="EMBL" id="JAUSTY010000001">
    <property type="protein sequence ID" value="MDQ0164287.1"/>
    <property type="molecule type" value="Genomic_DNA"/>
</dbReference>
<evidence type="ECO:0000256" key="1">
    <source>
        <dbReference type="ARBA" id="ARBA00006291"/>
    </source>
</evidence>
<evidence type="ECO:0000259" key="7">
    <source>
        <dbReference type="Pfam" id="PF03775"/>
    </source>
</evidence>
<evidence type="ECO:0000313" key="10">
    <source>
        <dbReference type="Proteomes" id="UP001235840"/>
    </source>
</evidence>
<dbReference type="SUPFAM" id="SSF63848">
    <property type="entry name" value="Cell-division inhibitor MinC, C-terminal domain"/>
    <property type="match status" value="1"/>
</dbReference>
<dbReference type="Pfam" id="PF03775">
    <property type="entry name" value="MinC_C"/>
    <property type="match status" value="1"/>
</dbReference>
<organism evidence="9 10">
    <name type="scientific">Caldalkalibacillus horti</name>
    <dbReference type="NCBI Taxonomy" id="77523"/>
    <lineage>
        <taxon>Bacteria</taxon>
        <taxon>Bacillati</taxon>
        <taxon>Bacillota</taxon>
        <taxon>Bacilli</taxon>
        <taxon>Bacillales</taxon>
        <taxon>Bacillaceae</taxon>
        <taxon>Caldalkalibacillus</taxon>
    </lineage>
</organism>
<dbReference type="Pfam" id="PF22642">
    <property type="entry name" value="MinC_N_1"/>
    <property type="match status" value="1"/>
</dbReference>
<dbReference type="HAMAP" id="MF_00267">
    <property type="entry name" value="MinC"/>
    <property type="match status" value="1"/>
</dbReference>
<keyword evidence="4 6" id="KW-0131">Cell cycle</keyword>
<comment type="subunit">
    <text evidence="5 6">Interacts with MinD and FtsZ.</text>
</comment>
<dbReference type="InterPro" id="IPR005526">
    <property type="entry name" value="Septum_form_inhib_MinC_C"/>
</dbReference>
<proteinExistence type="inferred from homology"/>
<evidence type="ECO:0000313" key="9">
    <source>
        <dbReference type="EMBL" id="MDQ0164287.1"/>
    </source>
</evidence>
<gene>
    <name evidence="6" type="primary">minC</name>
    <name evidence="9" type="ORF">J2S11_000186</name>
</gene>
<evidence type="ECO:0000256" key="2">
    <source>
        <dbReference type="ARBA" id="ARBA00022618"/>
    </source>
</evidence>
<comment type="similarity">
    <text evidence="1 6">Belongs to the MinC family.</text>
</comment>
<keyword evidence="2 6" id="KW-0132">Cell division</keyword>
<accession>A0ABT9VTI0</accession>
<dbReference type="Gene3D" id="2.160.20.70">
    <property type="match status" value="1"/>
</dbReference>
<keyword evidence="3 6" id="KW-0717">Septation</keyword>
<dbReference type="Gene3D" id="3.30.160.540">
    <property type="match status" value="1"/>
</dbReference>
<name>A0ABT9VTI0_9BACI</name>
<evidence type="ECO:0000256" key="4">
    <source>
        <dbReference type="ARBA" id="ARBA00023306"/>
    </source>
</evidence>
<protein>
    <recommendedName>
        <fullName evidence="6">Probable septum site-determining protein MinC</fullName>
    </recommendedName>
</protein>
<dbReference type="InterPro" id="IPR055219">
    <property type="entry name" value="MinC_N_1"/>
</dbReference>
<evidence type="ECO:0000256" key="3">
    <source>
        <dbReference type="ARBA" id="ARBA00023210"/>
    </source>
</evidence>
<evidence type="ECO:0000256" key="5">
    <source>
        <dbReference type="ARBA" id="ARBA00046874"/>
    </source>
</evidence>
<dbReference type="InterPro" id="IPR036145">
    <property type="entry name" value="MinC_C_sf"/>
</dbReference>
<evidence type="ECO:0000256" key="6">
    <source>
        <dbReference type="HAMAP-Rule" id="MF_00267"/>
    </source>
</evidence>
<dbReference type="PANTHER" id="PTHR34108">
    <property type="entry name" value="SEPTUM SITE-DETERMINING PROTEIN MINC"/>
    <property type="match status" value="1"/>
</dbReference>
<comment type="caution">
    <text evidence="9">The sequence shown here is derived from an EMBL/GenBank/DDBJ whole genome shotgun (WGS) entry which is preliminary data.</text>
</comment>
<reference evidence="9 10" key="1">
    <citation type="submission" date="2023-07" db="EMBL/GenBank/DDBJ databases">
        <title>Genomic Encyclopedia of Type Strains, Phase IV (KMG-IV): sequencing the most valuable type-strain genomes for metagenomic binning, comparative biology and taxonomic classification.</title>
        <authorList>
            <person name="Goeker M."/>
        </authorList>
    </citation>
    <scope>NUCLEOTIDE SEQUENCE [LARGE SCALE GENOMIC DNA]</scope>
    <source>
        <strain evidence="9 10">DSM 12751</strain>
    </source>
</reference>
<sequence length="220" mass="24831">MTKPFVTIKGTKDGLVFHMDDTCTFEELLSELSLKLEASRQHALQGEVIKVTVHLGHRYLDQDQEKTLKEFIRTKGKLEVDKLESEVVHRSELDKARIEADVKIVHKTIRSGQVYKVEGNVLVLGDINPGGFIQATGHIFVMGSLRGMAHAGCEGNMSAVIAASILQPTQLRISTVVSRSPDEWDEEEYEMEFAFIENQQIVVDKLHKLMDLRPELKSFI</sequence>
<dbReference type="InterPro" id="IPR013033">
    <property type="entry name" value="MinC"/>
</dbReference>